<evidence type="ECO:0000256" key="11">
    <source>
        <dbReference type="SAM" id="MobiDB-lite"/>
    </source>
</evidence>
<evidence type="ECO:0000256" key="7">
    <source>
        <dbReference type="ARBA" id="ARBA00049014"/>
    </source>
</evidence>
<keyword evidence="2 10" id="KW-0547">Nucleotide-binding</keyword>
<dbReference type="Gene3D" id="3.30.200.20">
    <property type="entry name" value="Phosphorylase Kinase, domain 1"/>
    <property type="match status" value="1"/>
</dbReference>
<accession>A0A485LIV7</accession>
<evidence type="ECO:0000256" key="1">
    <source>
        <dbReference type="ARBA" id="ARBA00022679"/>
    </source>
</evidence>
<keyword evidence="1" id="KW-0808">Transferase</keyword>
<reference evidence="13" key="2">
    <citation type="submission" date="2019-06" db="EMBL/GenBank/DDBJ databases">
        <title>Genomics analysis of Aphanomyces spp. identifies a new class of oomycete effector associated with host adaptation.</title>
        <authorList>
            <person name="Gaulin E."/>
        </authorList>
    </citation>
    <scope>NUCLEOTIDE SEQUENCE</scope>
    <source>
        <strain evidence="13">CBS 578.67</strain>
    </source>
</reference>
<comment type="catalytic activity">
    <reaction evidence="9">
        <text>L-tyrosyl-[protein] + ATP = O-phospho-L-tyrosyl-[protein] + ADP + H(+)</text>
        <dbReference type="Rhea" id="RHEA:10596"/>
        <dbReference type="Rhea" id="RHEA-COMP:10136"/>
        <dbReference type="Rhea" id="RHEA-COMP:20101"/>
        <dbReference type="ChEBI" id="CHEBI:15378"/>
        <dbReference type="ChEBI" id="CHEBI:30616"/>
        <dbReference type="ChEBI" id="CHEBI:46858"/>
        <dbReference type="ChEBI" id="CHEBI:61978"/>
        <dbReference type="ChEBI" id="CHEBI:456216"/>
        <dbReference type="EC" id="2.7.12.2"/>
    </reaction>
</comment>
<feature type="domain" description="Protein kinase" evidence="12">
    <location>
        <begin position="344"/>
        <end position="612"/>
    </location>
</feature>
<dbReference type="Gene3D" id="1.10.510.10">
    <property type="entry name" value="Transferase(Phosphotransferase) domain 1"/>
    <property type="match status" value="1"/>
</dbReference>
<evidence type="ECO:0000256" key="3">
    <source>
        <dbReference type="ARBA" id="ARBA00022777"/>
    </source>
</evidence>
<dbReference type="EMBL" id="CAADRA010007038">
    <property type="protein sequence ID" value="VFT98604.1"/>
    <property type="molecule type" value="Genomic_DNA"/>
</dbReference>
<evidence type="ECO:0000256" key="5">
    <source>
        <dbReference type="ARBA" id="ARBA00038035"/>
    </source>
</evidence>
<feature type="compositionally biased region" description="Low complexity" evidence="11">
    <location>
        <begin position="226"/>
        <end position="237"/>
    </location>
</feature>
<evidence type="ECO:0000256" key="9">
    <source>
        <dbReference type="ARBA" id="ARBA00051693"/>
    </source>
</evidence>
<evidence type="ECO:0000259" key="12">
    <source>
        <dbReference type="PROSITE" id="PS50011"/>
    </source>
</evidence>
<dbReference type="InterPro" id="IPR011009">
    <property type="entry name" value="Kinase-like_dom_sf"/>
</dbReference>
<dbReference type="PANTHER" id="PTHR48013:SF9">
    <property type="entry name" value="DUAL SPECIFICITY MITOGEN-ACTIVATED PROTEIN KINASE KINASE 5"/>
    <property type="match status" value="1"/>
</dbReference>
<evidence type="ECO:0000313" key="15">
    <source>
        <dbReference type="Proteomes" id="UP000332933"/>
    </source>
</evidence>
<dbReference type="CDD" id="cd06623">
    <property type="entry name" value="PKc_MAPKK_plant_like"/>
    <property type="match status" value="1"/>
</dbReference>
<dbReference type="PROSITE" id="PS50011">
    <property type="entry name" value="PROTEIN_KINASE_DOM"/>
    <property type="match status" value="1"/>
</dbReference>
<evidence type="ECO:0000313" key="13">
    <source>
        <dbReference type="EMBL" id="KAF0686231.1"/>
    </source>
</evidence>
<dbReference type="InterPro" id="IPR017441">
    <property type="entry name" value="Protein_kinase_ATP_BS"/>
</dbReference>
<dbReference type="Proteomes" id="UP000332933">
    <property type="component" value="Unassembled WGS sequence"/>
</dbReference>
<feature type="compositionally biased region" description="Acidic residues" evidence="11">
    <location>
        <begin position="208"/>
        <end position="218"/>
    </location>
</feature>
<gene>
    <name evidence="14" type="primary">Aste57867_21936</name>
    <name evidence="13" type="ORF">As57867_021867</name>
    <name evidence="14" type="ORF">ASTE57867_21936</name>
</gene>
<evidence type="ECO:0000256" key="8">
    <source>
        <dbReference type="ARBA" id="ARBA00049299"/>
    </source>
</evidence>
<evidence type="ECO:0000256" key="10">
    <source>
        <dbReference type="PROSITE-ProRule" id="PRU10141"/>
    </source>
</evidence>
<feature type="binding site" evidence="10">
    <location>
        <position position="373"/>
    </location>
    <ligand>
        <name>ATP</name>
        <dbReference type="ChEBI" id="CHEBI:30616"/>
    </ligand>
</feature>
<dbReference type="EC" id="2.7.12.2" evidence="6"/>
<evidence type="ECO:0000313" key="14">
    <source>
        <dbReference type="EMBL" id="VFT98604.1"/>
    </source>
</evidence>
<dbReference type="GO" id="GO:0004708">
    <property type="term" value="F:MAP kinase kinase activity"/>
    <property type="evidence" value="ECO:0007669"/>
    <property type="project" value="UniProtKB-EC"/>
</dbReference>
<dbReference type="InterPro" id="IPR000719">
    <property type="entry name" value="Prot_kinase_dom"/>
</dbReference>
<comment type="similarity">
    <text evidence="5">Belongs to the protein kinase superfamily. STE Ser/Thr protein kinase family. MAP kinase kinase subfamily.</text>
</comment>
<dbReference type="AlphaFoldDB" id="A0A485LIV7"/>
<keyword evidence="15" id="KW-1185">Reference proteome</keyword>
<dbReference type="EMBL" id="VJMH01007012">
    <property type="protein sequence ID" value="KAF0686231.1"/>
    <property type="molecule type" value="Genomic_DNA"/>
</dbReference>
<evidence type="ECO:0000256" key="6">
    <source>
        <dbReference type="ARBA" id="ARBA00038999"/>
    </source>
</evidence>
<dbReference type="SUPFAM" id="SSF56112">
    <property type="entry name" value="Protein kinase-like (PK-like)"/>
    <property type="match status" value="1"/>
</dbReference>
<dbReference type="OrthoDB" id="10252354at2759"/>
<dbReference type="PANTHER" id="PTHR48013">
    <property type="entry name" value="DUAL SPECIFICITY MITOGEN-ACTIVATED PROTEIN KINASE KINASE 5-RELATED"/>
    <property type="match status" value="1"/>
</dbReference>
<comment type="catalytic activity">
    <reaction evidence="8">
        <text>L-threonyl-[protein] + ATP = O-phospho-L-threonyl-[protein] + ADP + H(+)</text>
        <dbReference type="Rhea" id="RHEA:46608"/>
        <dbReference type="Rhea" id="RHEA-COMP:11060"/>
        <dbReference type="Rhea" id="RHEA-COMP:11605"/>
        <dbReference type="ChEBI" id="CHEBI:15378"/>
        <dbReference type="ChEBI" id="CHEBI:30013"/>
        <dbReference type="ChEBI" id="CHEBI:30616"/>
        <dbReference type="ChEBI" id="CHEBI:61977"/>
        <dbReference type="ChEBI" id="CHEBI:456216"/>
        <dbReference type="EC" id="2.7.12.2"/>
    </reaction>
</comment>
<dbReference type="Pfam" id="PF00069">
    <property type="entry name" value="Pkinase"/>
    <property type="match status" value="1"/>
</dbReference>
<sequence length="737" mass="82634">MADNLEIDDTRYSDEDFDEESYQADMDVKPVRPLAHSPSEGSKRLFSDAKLKGSFKSVSPRREVDSGKLPATILSPRDASDSVSMPKVKQCFAPSTNFPQVVAKSTSPSKKLPPPPEKFNALHGGPIDPTSRVFIPVKSEAKHLPKPEKREKLPEKKAPKSPKAMSHINLAETRLPSEVKPHVPHKVKSVQGLAHEIRRLRSRTQNVVDDEDDADEETYSAKERPAAAPSSPSSSPSGKRGLSRPNFNLHLDMAPKAKVLELQLPDPESPKLSSGKKKGIQRNNFAVGLNFELDLDLEDSIHDKSYDLSASGTFDAESFQIKQTGITRSPGRSPTQPHDMKRHLIKLGVLGKGASGVVHKALHVPSLLLVAVKVIPVFENEKRHQLIAEMKTLYNNLASLSDEAERRKVACPEIVCLYDAFMNPNEGNVSIVVEYMDGGSLQDIVDTGGCTSESVLANISYRVLKGLRYLHEIHQLHRDIKPSNLLINHFGDVKVSDFGIAKEMENSIAKATTFVGTLTYMSPERIASEAYSYKSDVWSFGLSIMTCALGHYPYTQRGGYWELLHSIRNESPPKLPTDTDFSSEFRDFLAKCLIKDQNERWSVKELLEHDFLRECRRESSFGYENGGSSKSLDDSDESEIDGIELDVIVPKVMDYYMKAAKDLVVDHDYNYDDIVTWLKMLPPMQHRQGPRIAWMYLTCSQQTQSICRPNWHVEAHGVQEVRTFDEHFGRQHQGHVL</sequence>
<evidence type="ECO:0000256" key="2">
    <source>
        <dbReference type="ARBA" id="ARBA00022741"/>
    </source>
</evidence>
<keyword evidence="3" id="KW-0418">Kinase</keyword>
<dbReference type="PROSITE" id="PS00107">
    <property type="entry name" value="PROTEIN_KINASE_ATP"/>
    <property type="match status" value="1"/>
</dbReference>
<feature type="compositionally biased region" description="Basic and acidic residues" evidence="11">
    <location>
        <begin position="139"/>
        <end position="158"/>
    </location>
</feature>
<dbReference type="SMART" id="SM00220">
    <property type="entry name" value="S_TKc"/>
    <property type="match status" value="1"/>
</dbReference>
<evidence type="ECO:0000256" key="4">
    <source>
        <dbReference type="ARBA" id="ARBA00022840"/>
    </source>
</evidence>
<organism evidence="14 15">
    <name type="scientific">Aphanomyces stellatus</name>
    <dbReference type="NCBI Taxonomy" id="120398"/>
    <lineage>
        <taxon>Eukaryota</taxon>
        <taxon>Sar</taxon>
        <taxon>Stramenopiles</taxon>
        <taxon>Oomycota</taxon>
        <taxon>Saprolegniomycetes</taxon>
        <taxon>Saprolegniales</taxon>
        <taxon>Verrucalvaceae</taxon>
        <taxon>Aphanomyces</taxon>
    </lineage>
</organism>
<feature type="region of interest" description="Disordered" evidence="11">
    <location>
        <begin position="1"/>
        <end position="247"/>
    </location>
</feature>
<comment type="catalytic activity">
    <reaction evidence="7">
        <text>L-seryl-[protein] + ATP = O-phospho-L-seryl-[protein] + ADP + H(+)</text>
        <dbReference type="Rhea" id="RHEA:17989"/>
        <dbReference type="Rhea" id="RHEA-COMP:9863"/>
        <dbReference type="Rhea" id="RHEA-COMP:11604"/>
        <dbReference type="ChEBI" id="CHEBI:15378"/>
        <dbReference type="ChEBI" id="CHEBI:29999"/>
        <dbReference type="ChEBI" id="CHEBI:30616"/>
        <dbReference type="ChEBI" id="CHEBI:83421"/>
        <dbReference type="ChEBI" id="CHEBI:456216"/>
        <dbReference type="EC" id="2.7.12.2"/>
    </reaction>
</comment>
<feature type="compositionally biased region" description="Basic and acidic residues" evidence="11">
    <location>
        <begin position="41"/>
        <end position="51"/>
    </location>
</feature>
<keyword evidence="4 10" id="KW-0067">ATP-binding</keyword>
<dbReference type="GO" id="GO:0005524">
    <property type="term" value="F:ATP binding"/>
    <property type="evidence" value="ECO:0007669"/>
    <property type="project" value="UniProtKB-UniRule"/>
</dbReference>
<proteinExistence type="inferred from homology"/>
<name>A0A485LIV7_9STRA</name>
<protein>
    <recommendedName>
        <fullName evidence="6">mitogen-activated protein kinase kinase</fullName>
        <ecNumber evidence="6">2.7.12.2</ecNumber>
    </recommendedName>
</protein>
<reference evidence="14 15" key="1">
    <citation type="submission" date="2019-03" db="EMBL/GenBank/DDBJ databases">
        <authorList>
            <person name="Gaulin E."/>
            <person name="Dumas B."/>
        </authorList>
    </citation>
    <scope>NUCLEOTIDE SEQUENCE [LARGE SCALE GENOMIC DNA]</scope>
    <source>
        <strain evidence="14">CBS 568.67</strain>
    </source>
</reference>